<proteinExistence type="predicted"/>
<evidence type="ECO:0000313" key="1">
    <source>
        <dbReference type="EMBL" id="TGX79933.1"/>
    </source>
</evidence>
<dbReference type="EMBL" id="SRZC01000033">
    <property type="protein sequence ID" value="TGX79933.1"/>
    <property type="molecule type" value="Genomic_DNA"/>
</dbReference>
<comment type="caution">
    <text evidence="1">The sequence shown here is derived from an EMBL/GenBank/DDBJ whole genome shotgun (WGS) entry which is preliminary data.</text>
</comment>
<keyword evidence="2" id="KW-1185">Reference proteome</keyword>
<reference evidence="1" key="1">
    <citation type="submission" date="2019-04" db="EMBL/GenBank/DDBJ databases">
        <title>Microbes associate with the intestines of laboratory mice.</title>
        <authorList>
            <person name="Navarre W."/>
            <person name="Wong E."/>
            <person name="Huang K."/>
            <person name="Tropini C."/>
            <person name="Ng K."/>
            <person name="Yu B."/>
        </authorList>
    </citation>
    <scope>NUCLEOTIDE SEQUENCE</scope>
    <source>
        <strain evidence="1">NM73_A23</strain>
    </source>
</reference>
<sequence length="204" mass="23054">MKKTLYFMLFIAVSLLSSCSETDDENTEFADWQNRNEAYFMEKYTDVLEKKAAGATNVDTVRCYSKMPGTKVPTDFIIVEKLNTGTGTVSPIQTDSVRIHYRGYLMPSDSYQTKMDDGTIVGYQFDSSWVGDYDLALMNPYTGVTGAFIDGFTTALLNMRDGDRWRVYIPQQLGYGESAQTGIPAFSTLVFDLTLVKHWPKKLK</sequence>
<name>A0AC61QLS8_9BACT</name>
<gene>
    <name evidence="1" type="ORF">E5358_14140</name>
</gene>
<evidence type="ECO:0000313" key="2">
    <source>
        <dbReference type="Proteomes" id="UP000308886"/>
    </source>
</evidence>
<dbReference type="Proteomes" id="UP000308886">
    <property type="component" value="Unassembled WGS sequence"/>
</dbReference>
<organism evidence="1 2">
    <name type="scientific">Palleniella muris</name>
    <dbReference type="NCBI Taxonomy" id="3038145"/>
    <lineage>
        <taxon>Bacteria</taxon>
        <taxon>Pseudomonadati</taxon>
        <taxon>Bacteroidota</taxon>
        <taxon>Bacteroidia</taxon>
        <taxon>Bacteroidales</taxon>
        <taxon>Prevotellaceae</taxon>
        <taxon>Palleniella</taxon>
    </lineage>
</organism>
<accession>A0AC61QLS8</accession>
<protein>
    <submittedName>
        <fullName evidence="1">FKBP-type peptidyl-prolyl cis-trans isomerase</fullName>
    </submittedName>
</protein>
<keyword evidence="1" id="KW-0413">Isomerase</keyword>